<evidence type="ECO:0000313" key="1">
    <source>
        <dbReference type="EMBL" id="EZF55650.1"/>
    </source>
</evidence>
<dbReference type="AlphaFoldDB" id="A0A022WB85"/>
<accession>A0A022WB85</accession>
<organism evidence="1">
    <name type="scientific">Trichophyton rubrum CBS 288.86</name>
    <dbReference type="NCBI Taxonomy" id="1215330"/>
    <lineage>
        <taxon>Eukaryota</taxon>
        <taxon>Fungi</taxon>
        <taxon>Dikarya</taxon>
        <taxon>Ascomycota</taxon>
        <taxon>Pezizomycotina</taxon>
        <taxon>Eurotiomycetes</taxon>
        <taxon>Eurotiomycetidae</taxon>
        <taxon>Onygenales</taxon>
        <taxon>Arthrodermataceae</taxon>
        <taxon>Trichophyton</taxon>
    </lineage>
</organism>
<gene>
    <name evidence="1" type="ORF">H103_01808</name>
</gene>
<protein>
    <submittedName>
        <fullName evidence="1">Uncharacterized protein</fullName>
    </submittedName>
</protein>
<name>A0A022WB85_TRIRU</name>
<reference evidence="1" key="1">
    <citation type="submission" date="2014-02" db="EMBL/GenBank/DDBJ databases">
        <title>The Genome Sequence of Trichophyton rubrum (morphotype fischeri) CBS 288.86.</title>
        <authorList>
            <consortium name="The Broad Institute Genomics Platform"/>
            <person name="Cuomo C.A."/>
            <person name="White T.C."/>
            <person name="Graser Y."/>
            <person name="Martinez-Rossi N."/>
            <person name="Heitman J."/>
            <person name="Young S.K."/>
            <person name="Zeng Q."/>
            <person name="Gargeya S."/>
            <person name="Abouelleil A."/>
            <person name="Alvarado L."/>
            <person name="Chapman S.B."/>
            <person name="Gainer-Dewar J."/>
            <person name="Goldberg J."/>
            <person name="Griggs A."/>
            <person name="Gujja S."/>
            <person name="Hansen M."/>
            <person name="Howarth C."/>
            <person name="Imamovic A."/>
            <person name="Larimer J."/>
            <person name="Martinez D."/>
            <person name="Murphy C."/>
            <person name="Pearson M.D."/>
            <person name="Persinoti G."/>
            <person name="Poon T."/>
            <person name="Priest M."/>
            <person name="Roberts A.D."/>
            <person name="Saif S."/>
            <person name="Shea T.D."/>
            <person name="Sykes S.N."/>
            <person name="Wortman J."/>
            <person name="Nusbaum C."/>
            <person name="Birren B."/>
        </authorList>
    </citation>
    <scope>NUCLEOTIDE SEQUENCE [LARGE SCALE GENOMIC DNA]</scope>
    <source>
        <strain evidence="1">CBS 288.86</strain>
    </source>
</reference>
<dbReference type="HOGENOM" id="CLU_1817190_0_0_1"/>
<dbReference type="Proteomes" id="UP000023758">
    <property type="component" value="Unassembled WGS sequence"/>
</dbReference>
<proteinExistence type="predicted"/>
<dbReference type="EMBL" id="KK207747">
    <property type="protein sequence ID" value="EZF55650.1"/>
    <property type="molecule type" value="Genomic_DNA"/>
</dbReference>
<sequence length="142" mass="15864">MMDAIMSRREPIRRVDKGILMARALYKTDLSGGFRSWVPEPEICSAVKSTIKMTILVAAFLFTRFLLLFQLSDSQGQLIIFGLDMGFTPHVRSIRGCCIASDTSLWLRSTCRIVDPAIDNCYLALSGNIKRGNYDLGTTASY</sequence>